<feature type="non-terminal residue" evidence="4">
    <location>
        <position position="1"/>
    </location>
</feature>
<name>A0AAN6TL38_9PEZI</name>
<reference evidence="4" key="2">
    <citation type="submission" date="2023-05" db="EMBL/GenBank/DDBJ databases">
        <authorList>
            <consortium name="Lawrence Berkeley National Laboratory"/>
            <person name="Steindorff A."/>
            <person name="Hensen N."/>
            <person name="Bonometti L."/>
            <person name="Westerberg I."/>
            <person name="Brannstrom I.O."/>
            <person name="Guillou S."/>
            <person name="Cros-Aarteil S."/>
            <person name="Calhoun S."/>
            <person name="Haridas S."/>
            <person name="Kuo A."/>
            <person name="Mondo S."/>
            <person name="Pangilinan J."/>
            <person name="Riley R."/>
            <person name="Labutti K."/>
            <person name="Andreopoulos B."/>
            <person name="Lipzen A."/>
            <person name="Chen C."/>
            <person name="Yanf M."/>
            <person name="Daum C."/>
            <person name="Ng V."/>
            <person name="Clum A."/>
            <person name="Ohm R."/>
            <person name="Martin F."/>
            <person name="Silar P."/>
            <person name="Natvig D."/>
            <person name="Lalanne C."/>
            <person name="Gautier V."/>
            <person name="Ament-Velasquez S.L."/>
            <person name="Kruys A."/>
            <person name="Hutchinson M.I."/>
            <person name="Powell A.J."/>
            <person name="Barry K."/>
            <person name="Miller A.N."/>
            <person name="Grigoriev I.V."/>
            <person name="Debuchy R."/>
            <person name="Gladieux P."/>
            <person name="Thoren M.H."/>
            <person name="Johannesson H."/>
        </authorList>
    </citation>
    <scope>NUCLEOTIDE SEQUENCE</scope>
    <source>
        <strain evidence="4">CBS 508.74</strain>
    </source>
</reference>
<feature type="non-terminal residue" evidence="4">
    <location>
        <position position="133"/>
    </location>
</feature>
<dbReference type="EMBL" id="MU853333">
    <property type="protein sequence ID" value="KAK4116056.1"/>
    <property type="molecule type" value="Genomic_DNA"/>
</dbReference>
<dbReference type="Proteomes" id="UP001302812">
    <property type="component" value="Unassembled WGS sequence"/>
</dbReference>
<dbReference type="PANTHER" id="PTHR19848">
    <property type="entry name" value="WD40 REPEAT PROTEIN"/>
    <property type="match status" value="1"/>
</dbReference>
<dbReference type="Gene3D" id="2.130.10.10">
    <property type="entry name" value="YVTN repeat-like/Quinoprotein amine dehydrogenase"/>
    <property type="match status" value="1"/>
</dbReference>
<reference evidence="4" key="1">
    <citation type="journal article" date="2023" name="Mol. Phylogenet. Evol.">
        <title>Genome-scale phylogeny and comparative genomics of the fungal order Sordariales.</title>
        <authorList>
            <person name="Hensen N."/>
            <person name="Bonometti L."/>
            <person name="Westerberg I."/>
            <person name="Brannstrom I.O."/>
            <person name="Guillou S."/>
            <person name="Cros-Aarteil S."/>
            <person name="Calhoun S."/>
            <person name="Haridas S."/>
            <person name="Kuo A."/>
            <person name="Mondo S."/>
            <person name="Pangilinan J."/>
            <person name="Riley R."/>
            <person name="LaButti K."/>
            <person name="Andreopoulos B."/>
            <person name="Lipzen A."/>
            <person name="Chen C."/>
            <person name="Yan M."/>
            <person name="Daum C."/>
            <person name="Ng V."/>
            <person name="Clum A."/>
            <person name="Steindorff A."/>
            <person name="Ohm R.A."/>
            <person name="Martin F."/>
            <person name="Silar P."/>
            <person name="Natvig D.O."/>
            <person name="Lalanne C."/>
            <person name="Gautier V."/>
            <person name="Ament-Velasquez S.L."/>
            <person name="Kruys A."/>
            <person name="Hutchinson M.I."/>
            <person name="Powell A.J."/>
            <person name="Barry K."/>
            <person name="Miller A.N."/>
            <person name="Grigoriev I.V."/>
            <person name="Debuchy R."/>
            <person name="Gladieux P."/>
            <person name="Hiltunen Thoren M."/>
            <person name="Johannesson H."/>
        </authorList>
    </citation>
    <scope>NUCLEOTIDE SEQUENCE</scope>
    <source>
        <strain evidence="4">CBS 508.74</strain>
    </source>
</reference>
<dbReference type="SMART" id="SM00320">
    <property type="entry name" value="WD40"/>
    <property type="match status" value="2"/>
</dbReference>
<keyword evidence="5" id="KW-1185">Reference proteome</keyword>
<dbReference type="Pfam" id="PF00400">
    <property type="entry name" value="WD40"/>
    <property type="match status" value="2"/>
</dbReference>
<keyword evidence="2" id="KW-0677">Repeat</keyword>
<dbReference type="PANTHER" id="PTHR19848:SF8">
    <property type="entry name" value="F-BOX AND WD REPEAT DOMAIN CONTAINING 7"/>
    <property type="match status" value="1"/>
</dbReference>
<evidence type="ECO:0000313" key="4">
    <source>
        <dbReference type="EMBL" id="KAK4116056.1"/>
    </source>
</evidence>
<feature type="repeat" description="WD" evidence="3">
    <location>
        <begin position="110"/>
        <end position="133"/>
    </location>
</feature>
<organism evidence="4 5">
    <name type="scientific">Canariomyces notabilis</name>
    <dbReference type="NCBI Taxonomy" id="2074819"/>
    <lineage>
        <taxon>Eukaryota</taxon>
        <taxon>Fungi</taxon>
        <taxon>Dikarya</taxon>
        <taxon>Ascomycota</taxon>
        <taxon>Pezizomycotina</taxon>
        <taxon>Sordariomycetes</taxon>
        <taxon>Sordariomycetidae</taxon>
        <taxon>Sordariales</taxon>
        <taxon>Chaetomiaceae</taxon>
        <taxon>Canariomyces</taxon>
    </lineage>
</organism>
<feature type="repeat" description="WD" evidence="3">
    <location>
        <begin position="68"/>
        <end position="109"/>
    </location>
</feature>
<dbReference type="PROSITE" id="PS00678">
    <property type="entry name" value="WD_REPEATS_1"/>
    <property type="match status" value="1"/>
</dbReference>
<keyword evidence="1 3" id="KW-0853">WD repeat</keyword>
<dbReference type="InterPro" id="IPR019775">
    <property type="entry name" value="WD40_repeat_CS"/>
</dbReference>
<sequence length="133" mass="14601">LPRLVYDMRRFVQYCSQLVENYPLQVYASALAFSPARSMTRNLYKREMRWITAGPVVEEDWNACTQTLEGHSGPVWSVAFSPNSKLVASGSDDKTVKMWDAATGTCMQTLAGHSGLVSSVTFSPDSKLVASGS</sequence>
<dbReference type="InterPro" id="IPR015943">
    <property type="entry name" value="WD40/YVTN_repeat-like_dom_sf"/>
</dbReference>
<evidence type="ECO:0000256" key="1">
    <source>
        <dbReference type="ARBA" id="ARBA00022574"/>
    </source>
</evidence>
<dbReference type="PROSITE" id="PS50294">
    <property type="entry name" value="WD_REPEATS_REGION"/>
    <property type="match status" value="2"/>
</dbReference>
<dbReference type="InterPro" id="IPR036322">
    <property type="entry name" value="WD40_repeat_dom_sf"/>
</dbReference>
<dbReference type="SUPFAM" id="SSF50978">
    <property type="entry name" value="WD40 repeat-like"/>
    <property type="match status" value="1"/>
</dbReference>
<protein>
    <submittedName>
        <fullName evidence="4">NWD1 protein</fullName>
    </submittedName>
</protein>
<dbReference type="InterPro" id="IPR001680">
    <property type="entry name" value="WD40_rpt"/>
</dbReference>
<gene>
    <name evidence="4" type="ORF">N656DRAFT_686190</name>
</gene>
<evidence type="ECO:0000256" key="2">
    <source>
        <dbReference type="ARBA" id="ARBA00022737"/>
    </source>
</evidence>
<evidence type="ECO:0000256" key="3">
    <source>
        <dbReference type="PROSITE-ProRule" id="PRU00221"/>
    </source>
</evidence>
<comment type="caution">
    <text evidence="4">The sequence shown here is derived from an EMBL/GenBank/DDBJ whole genome shotgun (WGS) entry which is preliminary data.</text>
</comment>
<evidence type="ECO:0000313" key="5">
    <source>
        <dbReference type="Proteomes" id="UP001302812"/>
    </source>
</evidence>
<dbReference type="PROSITE" id="PS50082">
    <property type="entry name" value="WD_REPEATS_2"/>
    <property type="match status" value="2"/>
</dbReference>
<dbReference type="GeneID" id="89934746"/>
<accession>A0AAN6TL38</accession>
<proteinExistence type="predicted"/>
<dbReference type="AlphaFoldDB" id="A0AAN6TL38"/>
<dbReference type="RefSeq" id="XP_064673626.1">
    <property type="nucleotide sequence ID" value="XM_064810621.1"/>
</dbReference>